<dbReference type="InterPro" id="IPR023885">
    <property type="entry name" value="4Fe4S-binding_SPASM_dom"/>
</dbReference>
<dbReference type="RefSeq" id="WP_207126827.1">
    <property type="nucleotide sequence ID" value="NZ_BOPO01000084.1"/>
</dbReference>
<dbReference type="InterPro" id="IPR007197">
    <property type="entry name" value="rSAM"/>
</dbReference>
<keyword evidence="2" id="KW-0479">Metal-binding</keyword>
<dbReference type="SFLD" id="SFLDS00029">
    <property type="entry name" value="Radical_SAM"/>
    <property type="match status" value="1"/>
</dbReference>
<evidence type="ECO:0000256" key="1">
    <source>
        <dbReference type="ARBA" id="ARBA00022691"/>
    </source>
</evidence>
<dbReference type="PANTHER" id="PTHR11228:SF7">
    <property type="entry name" value="PQQA PEPTIDE CYCLASE"/>
    <property type="match status" value="1"/>
</dbReference>
<dbReference type="InterPro" id="IPR058240">
    <property type="entry name" value="rSAM_sf"/>
</dbReference>
<organism evidence="7 8">
    <name type="scientific">Actinocatenispora comari</name>
    <dbReference type="NCBI Taxonomy" id="2807577"/>
    <lineage>
        <taxon>Bacteria</taxon>
        <taxon>Bacillati</taxon>
        <taxon>Actinomycetota</taxon>
        <taxon>Actinomycetes</taxon>
        <taxon>Micromonosporales</taxon>
        <taxon>Micromonosporaceae</taxon>
        <taxon>Actinocatenispora</taxon>
    </lineage>
</organism>
<dbReference type="AlphaFoldDB" id="A0A8J4EMV0"/>
<feature type="domain" description="4Fe4S-binding SPASM" evidence="6">
    <location>
        <begin position="206"/>
        <end position="250"/>
    </location>
</feature>
<dbReference type="SFLD" id="SFLDG01386">
    <property type="entry name" value="main_SPASM_domain-containing"/>
    <property type="match status" value="1"/>
</dbReference>
<dbReference type="SFLD" id="SFLDG01067">
    <property type="entry name" value="SPASM/twitch_domain_containing"/>
    <property type="match status" value="1"/>
</dbReference>
<dbReference type="PANTHER" id="PTHR11228">
    <property type="entry name" value="RADICAL SAM DOMAIN PROTEIN"/>
    <property type="match status" value="1"/>
</dbReference>
<feature type="domain" description="Radical SAM core" evidence="5">
    <location>
        <begin position="26"/>
        <end position="167"/>
    </location>
</feature>
<evidence type="ECO:0000259" key="6">
    <source>
        <dbReference type="Pfam" id="PF13186"/>
    </source>
</evidence>
<dbReference type="GO" id="GO:0003824">
    <property type="term" value="F:catalytic activity"/>
    <property type="evidence" value="ECO:0007669"/>
    <property type="project" value="InterPro"/>
</dbReference>
<evidence type="ECO:0008006" key="9">
    <source>
        <dbReference type="Google" id="ProtNLM"/>
    </source>
</evidence>
<dbReference type="SUPFAM" id="SSF102114">
    <property type="entry name" value="Radical SAM enzymes"/>
    <property type="match status" value="1"/>
</dbReference>
<proteinExistence type="predicted"/>
<dbReference type="EMBL" id="BOPO01000084">
    <property type="protein sequence ID" value="GIL29153.1"/>
    <property type="molecule type" value="Genomic_DNA"/>
</dbReference>
<reference evidence="8" key="1">
    <citation type="journal article" date="2021" name="Int. J. Syst. Evol. Microbiol.">
        <title>Actinocatenispora comari sp. nov., an endophytic actinomycete isolated from aerial parts of Comarum salesowianum.</title>
        <authorList>
            <person name="Oyunbileg N."/>
            <person name="Iizaka Y."/>
            <person name="Hamada M."/>
            <person name="Davaapurev B.O."/>
            <person name="Fukumoto A."/>
            <person name="Tsetseg B."/>
            <person name="Kato F."/>
            <person name="Tamura T."/>
            <person name="Batkhuu J."/>
            <person name="Anzai Y."/>
        </authorList>
    </citation>
    <scope>NUCLEOTIDE SEQUENCE [LARGE SCALE GENOMIC DNA]</scope>
    <source>
        <strain evidence="8">NUM-2625</strain>
    </source>
</reference>
<keyword evidence="4" id="KW-0411">Iron-sulfur</keyword>
<dbReference type="GO" id="GO:0046872">
    <property type="term" value="F:metal ion binding"/>
    <property type="evidence" value="ECO:0007669"/>
    <property type="project" value="UniProtKB-KW"/>
</dbReference>
<dbReference type="SFLD" id="SFLDF00365">
    <property type="entry name" value="thuricin_CD_(TrnCD-like)"/>
    <property type="match status" value="1"/>
</dbReference>
<evidence type="ECO:0000259" key="5">
    <source>
        <dbReference type="Pfam" id="PF04055"/>
    </source>
</evidence>
<dbReference type="CDD" id="cd01335">
    <property type="entry name" value="Radical_SAM"/>
    <property type="match status" value="1"/>
</dbReference>
<evidence type="ECO:0000313" key="7">
    <source>
        <dbReference type="EMBL" id="GIL29153.1"/>
    </source>
</evidence>
<dbReference type="Pfam" id="PF13186">
    <property type="entry name" value="SPASM"/>
    <property type="match status" value="1"/>
</dbReference>
<dbReference type="InterPro" id="IPR050377">
    <property type="entry name" value="Radical_SAM_PqqE_MftC-like"/>
</dbReference>
<evidence type="ECO:0000256" key="4">
    <source>
        <dbReference type="ARBA" id="ARBA00023014"/>
    </source>
</evidence>
<dbReference type="Pfam" id="PF04055">
    <property type="entry name" value="Radical_SAM"/>
    <property type="match status" value="1"/>
</dbReference>
<evidence type="ECO:0000313" key="8">
    <source>
        <dbReference type="Proteomes" id="UP000614996"/>
    </source>
</evidence>
<protein>
    <recommendedName>
        <fullName evidence="9">Radical SAM protein</fullName>
    </recommendedName>
</protein>
<keyword evidence="1" id="KW-0949">S-adenosyl-L-methionine</keyword>
<sequence>MLDQSEPATVTATPPVPRVDRLWAELTGRCQLACVHCYAESGPDKGHGRMTAADWMRVIDEANTLGASLVQFIGGEPTMHPQFAEILRHAVGTGIGVEVYSNLVHITDEVWQMLRSPNVSLAFSYYSDAPEQHNAVTARPSHAATRRNVVKAVGYGIPIRAGVIDAGTGQVPGAEADLRAMGVTRIAVDRIRAIGRGGDNDPNELCGRCGQGVAAISPDGEVWPCIFSRWMGVGNVLDAPLGEILTGRAMAGAVASIPAPRAVCNPEMECSPGHPPSSCQPRS</sequence>
<dbReference type="Proteomes" id="UP000614996">
    <property type="component" value="Unassembled WGS sequence"/>
</dbReference>
<name>A0A8J4EMV0_9ACTN</name>
<evidence type="ECO:0000256" key="3">
    <source>
        <dbReference type="ARBA" id="ARBA00023004"/>
    </source>
</evidence>
<dbReference type="Gene3D" id="3.20.20.70">
    <property type="entry name" value="Aldolase class I"/>
    <property type="match status" value="1"/>
</dbReference>
<gene>
    <name evidence="7" type="ORF">NUM_44070</name>
</gene>
<evidence type="ECO:0000256" key="2">
    <source>
        <dbReference type="ARBA" id="ARBA00022723"/>
    </source>
</evidence>
<dbReference type="SFLD" id="SFLDG01216">
    <property type="entry name" value="thioether_bond_formation_requi"/>
    <property type="match status" value="1"/>
</dbReference>
<dbReference type="InterPro" id="IPR013785">
    <property type="entry name" value="Aldolase_TIM"/>
</dbReference>
<accession>A0A8J4EMV0</accession>
<keyword evidence="3" id="KW-0408">Iron</keyword>
<comment type="caution">
    <text evidence="7">The sequence shown here is derived from an EMBL/GenBank/DDBJ whole genome shotgun (WGS) entry which is preliminary data.</text>
</comment>
<dbReference type="GO" id="GO:0051536">
    <property type="term" value="F:iron-sulfur cluster binding"/>
    <property type="evidence" value="ECO:0007669"/>
    <property type="project" value="UniProtKB-KW"/>
</dbReference>
<keyword evidence="8" id="KW-1185">Reference proteome</keyword>